<feature type="compositionally biased region" description="Low complexity" evidence="1">
    <location>
        <begin position="397"/>
        <end position="417"/>
    </location>
</feature>
<dbReference type="Proteomes" id="UP001174694">
    <property type="component" value="Unassembled WGS sequence"/>
</dbReference>
<feature type="transmembrane region" description="Helical" evidence="2">
    <location>
        <begin position="33"/>
        <end position="51"/>
    </location>
</feature>
<sequence>MVANGAPSYYSVPGVRPVLGFFSNRVLRGGPRVLLNLAAFLVLLILVMKFAPQHMSQISFGHAYDSIWRGAGRPAQEAAPEAGKGAKGATVVDDGPGGGLRIVVFGENDIGTPWSGGRDEEKSGPAWTEALCDELNCSSYISLVPSTSSGWSLSSNGLYASTVDKVLSLTEDSMQPGLDYSYLLKHYPAQWDVADLKMQVTAFLASEKPSRPPRETLWVLSFGTWDVWSLASLPSEVSKPVLEDMAADIFSNVERLYQASLDPESIAYSNHSLEDGGAQPSSAAADAVDSFRVFIPKLFDPSMTPGWDNLRPELPRVHSRAEQMRNAAELTSDWNMHVYTRLMDWVRTPDPAEEGSEESASENRDEAADGGNAEMSSHKETRDDEGKQRRDGAFYFDAATPSSADDDAAPSSTPTAAPKRRFPQRDGLVHDGPSYLLDLIADRQMRAAWVKDAKGFGERPLNTTFREVRAPCVPARDPVPHESAVRGDDVIANKMTEAEWNKIPKDKKKHLMHGKRGEEGQGEEKGEGEGEKSAKGNKTDKAGGDGGEPRAVCDDPEQHLFHTPLTLSSRAIREVARQCAEMVRKNDSLRGRWAAAQEAKSHGGRSWTG</sequence>
<gene>
    <name evidence="3" type="ORF">NKR23_g4307</name>
</gene>
<feature type="region of interest" description="Disordered" evidence="1">
    <location>
        <begin position="584"/>
        <end position="609"/>
    </location>
</feature>
<keyword evidence="2" id="KW-1133">Transmembrane helix</keyword>
<evidence type="ECO:0000256" key="1">
    <source>
        <dbReference type="SAM" id="MobiDB-lite"/>
    </source>
</evidence>
<dbReference type="Gene3D" id="3.40.50.1110">
    <property type="entry name" value="SGNH hydrolase"/>
    <property type="match status" value="1"/>
</dbReference>
<feature type="compositionally biased region" description="Basic and acidic residues" evidence="1">
    <location>
        <begin position="376"/>
        <end position="392"/>
    </location>
</feature>
<evidence type="ECO:0000313" key="4">
    <source>
        <dbReference type="Proteomes" id="UP001174694"/>
    </source>
</evidence>
<dbReference type="AlphaFoldDB" id="A0AA38RIN8"/>
<name>A0AA38RIN8_9PEZI</name>
<comment type="caution">
    <text evidence="3">The sequence shown here is derived from an EMBL/GenBank/DDBJ whole genome shotgun (WGS) entry which is preliminary data.</text>
</comment>
<keyword evidence="2" id="KW-0812">Transmembrane</keyword>
<keyword evidence="2" id="KW-0472">Membrane</keyword>
<feature type="compositionally biased region" description="Basic residues" evidence="1">
    <location>
        <begin position="505"/>
        <end position="514"/>
    </location>
</feature>
<feature type="region of interest" description="Disordered" evidence="1">
    <location>
        <begin position="349"/>
        <end position="429"/>
    </location>
</feature>
<organism evidence="3 4">
    <name type="scientific">Pleurostoma richardsiae</name>
    <dbReference type="NCBI Taxonomy" id="41990"/>
    <lineage>
        <taxon>Eukaryota</taxon>
        <taxon>Fungi</taxon>
        <taxon>Dikarya</taxon>
        <taxon>Ascomycota</taxon>
        <taxon>Pezizomycotina</taxon>
        <taxon>Sordariomycetes</taxon>
        <taxon>Sordariomycetidae</taxon>
        <taxon>Calosphaeriales</taxon>
        <taxon>Pleurostomataceae</taxon>
        <taxon>Pleurostoma</taxon>
    </lineage>
</organism>
<feature type="region of interest" description="Disordered" evidence="1">
    <location>
        <begin position="496"/>
        <end position="570"/>
    </location>
</feature>
<feature type="compositionally biased region" description="Basic and acidic residues" evidence="1">
    <location>
        <begin position="515"/>
        <end position="560"/>
    </location>
</feature>
<accession>A0AA38RIN8</accession>
<feature type="compositionally biased region" description="Acidic residues" evidence="1">
    <location>
        <begin position="351"/>
        <end position="360"/>
    </location>
</feature>
<evidence type="ECO:0000256" key="2">
    <source>
        <dbReference type="SAM" id="Phobius"/>
    </source>
</evidence>
<protein>
    <submittedName>
        <fullName evidence="3">Uncharacterized protein</fullName>
    </submittedName>
</protein>
<proteinExistence type="predicted"/>
<dbReference type="EMBL" id="JANBVO010000010">
    <property type="protein sequence ID" value="KAJ9149382.1"/>
    <property type="molecule type" value="Genomic_DNA"/>
</dbReference>
<reference evidence="3" key="1">
    <citation type="submission" date="2022-07" db="EMBL/GenBank/DDBJ databases">
        <title>Fungi with potential for degradation of polypropylene.</title>
        <authorList>
            <person name="Gostincar C."/>
        </authorList>
    </citation>
    <scope>NUCLEOTIDE SEQUENCE</scope>
    <source>
        <strain evidence="3">EXF-13308</strain>
    </source>
</reference>
<keyword evidence="4" id="KW-1185">Reference proteome</keyword>
<dbReference type="InterPro" id="IPR036514">
    <property type="entry name" value="SGNH_hydro_sf"/>
</dbReference>
<evidence type="ECO:0000313" key="3">
    <source>
        <dbReference type="EMBL" id="KAJ9149382.1"/>
    </source>
</evidence>